<evidence type="ECO:0000313" key="8">
    <source>
        <dbReference type="Proteomes" id="UP000184038"/>
    </source>
</evidence>
<keyword evidence="3 5" id="KW-1133">Transmembrane helix</keyword>
<feature type="transmembrane region" description="Helical" evidence="5">
    <location>
        <begin position="219"/>
        <end position="246"/>
    </location>
</feature>
<feature type="transmembrane region" description="Helical" evidence="5">
    <location>
        <begin position="252"/>
        <end position="276"/>
    </location>
</feature>
<evidence type="ECO:0000256" key="4">
    <source>
        <dbReference type="ARBA" id="ARBA00023136"/>
    </source>
</evidence>
<protein>
    <submittedName>
        <fullName evidence="7">ABC-2 type transport system permease protein</fullName>
    </submittedName>
</protein>
<dbReference type="InterPro" id="IPR013525">
    <property type="entry name" value="ABC2_TM"/>
</dbReference>
<dbReference type="STRING" id="1120996.SAMN02746066_00322"/>
<feature type="transmembrane region" description="Helical" evidence="5">
    <location>
        <begin position="20"/>
        <end position="38"/>
    </location>
</feature>
<dbReference type="OrthoDB" id="9771731at2"/>
<dbReference type="GO" id="GO:0140359">
    <property type="term" value="F:ABC-type transporter activity"/>
    <property type="evidence" value="ECO:0007669"/>
    <property type="project" value="InterPro"/>
</dbReference>
<feature type="transmembrane region" description="Helical" evidence="5">
    <location>
        <begin position="288"/>
        <end position="306"/>
    </location>
</feature>
<dbReference type="GO" id="GO:0016020">
    <property type="term" value="C:membrane"/>
    <property type="evidence" value="ECO:0007669"/>
    <property type="project" value="UniProtKB-SubCell"/>
</dbReference>
<sequence>MMLRLYYMRLKCLFRNKESLFWSALFPIFLSFVFSLVFSNFEKEEQFATINIAIVESQEQSYIIDAAKEAKYGEDTAMFDIQQVNENDAKDLLKKGEITGYIVDGEKPSLYIGGSGIEATILKSFVDNYLQTVKKISIVASTNPEKVQELINGSMKRADYISDTNVSGRAPNFTLIYYYALLALACLYGSNFGITEISDIQADKSAKGARINVAPVHKLKLLICNIFAAITVQVLCVLVAITFMAYVLSIDFGSRVGLVVLTCVLASICGVTFGAMLRSVLKKNEKTVNAISNAAVLILSFLSGLMNPEVKYMVADNIPIFAKINPANLITDSFYYLYYFDSLDRYWFNIVCMVLVTLVFVAITYFATRRRQYASI</sequence>
<feature type="domain" description="ABC-2 type transporter transmembrane" evidence="6">
    <location>
        <begin position="17"/>
        <end position="365"/>
    </location>
</feature>
<evidence type="ECO:0000256" key="3">
    <source>
        <dbReference type="ARBA" id="ARBA00022989"/>
    </source>
</evidence>
<evidence type="ECO:0000256" key="5">
    <source>
        <dbReference type="SAM" id="Phobius"/>
    </source>
</evidence>
<dbReference type="InterPro" id="IPR052902">
    <property type="entry name" value="ABC-2_transporter"/>
</dbReference>
<dbReference type="Proteomes" id="UP000184038">
    <property type="component" value="Unassembled WGS sequence"/>
</dbReference>
<keyword evidence="2 5" id="KW-0812">Transmembrane</keyword>
<evidence type="ECO:0000313" key="7">
    <source>
        <dbReference type="EMBL" id="SHL97474.1"/>
    </source>
</evidence>
<dbReference type="PANTHER" id="PTHR43027">
    <property type="entry name" value="DOXORUBICIN RESISTANCE ABC TRANSPORTER PERMEASE PROTEIN DRRC-RELATED"/>
    <property type="match status" value="1"/>
</dbReference>
<comment type="subcellular location">
    <subcellularLocation>
        <location evidence="1">Membrane</location>
        <topology evidence="1">Multi-pass membrane protein</topology>
    </subcellularLocation>
</comment>
<gene>
    <name evidence="7" type="ORF">SAMN02746066_00322</name>
</gene>
<reference evidence="7 8" key="1">
    <citation type="submission" date="2016-11" db="EMBL/GenBank/DDBJ databases">
        <authorList>
            <person name="Jaros S."/>
            <person name="Januszkiewicz K."/>
            <person name="Wedrychowicz H."/>
        </authorList>
    </citation>
    <scope>NUCLEOTIDE SEQUENCE [LARGE SCALE GENOMIC DNA]</scope>
    <source>
        <strain evidence="7 8">DSM 15930</strain>
    </source>
</reference>
<dbReference type="PANTHER" id="PTHR43027:SF1">
    <property type="entry name" value="DOXORUBICIN RESISTANCE ABC TRANSPORTER PERMEASE PROTEIN DRRC-RELATED"/>
    <property type="match status" value="1"/>
</dbReference>
<keyword evidence="8" id="KW-1185">Reference proteome</keyword>
<keyword evidence="4 5" id="KW-0472">Membrane</keyword>
<accession>A0A1M7F038</accession>
<feature type="transmembrane region" description="Helical" evidence="5">
    <location>
        <begin position="346"/>
        <end position="367"/>
    </location>
</feature>
<dbReference type="AlphaFoldDB" id="A0A1M7F038"/>
<proteinExistence type="predicted"/>
<dbReference type="Pfam" id="PF12698">
    <property type="entry name" value="ABC2_membrane_3"/>
    <property type="match status" value="1"/>
</dbReference>
<organism evidence="7 8">
    <name type="scientific">Anaerosporobacter mobilis DSM 15930</name>
    <dbReference type="NCBI Taxonomy" id="1120996"/>
    <lineage>
        <taxon>Bacteria</taxon>
        <taxon>Bacillati</taxon>
        <taxon>Bacillota</taxon>
        <taxon>Clostridia</taxon>
        <taxon>Lachnospirales</taxon>
        <taxon>Lachnospiraceae</taxon>
        <taxon>Anaerosporobacter</taxon>
    </lineage>
</organism>
<feature type="transmembrane region" description="Helical" evidence="5">
    <location>
        <begin position="176"/>
        <end position="198"/>
    </location>
</feature>
<evidence type="ECO:0000256" key="1">
    <source>
        <dbReference type="ARBA" id="ARBA00004141"/>
    </source>
</evidence>
<dbReference type="RefSeq" id="WP_073282063.1">
    <property type="nucleotide sequence ID" value="NZ_FRCP01000005.1"/>
</dbReference>
<evidence type="ECO:0000259" key="6">
    <source>
        <dbReference type="Pfam" id="PF12698"/>
    </source>
</evidence>
<dbReference type="EMBL" id="FRCP01000005">
    <property type="protein sequence ID" value="SHL97474.1"/>
    <property type="molecule type" value="Genomic_DNA"/>
</dbReference>
<name>A0A1M7F038_9FIRM</name>
<evidence type="ECO:0000256" key="2">
    <source>
        <dbReference type="ARBA" id="ARBA00022692"/>
    </source>
</evidence>